<proteinExistence type="predicted"/>
<dbReference type="EMBL" id="KL198057">
    <property type="protein sequence ID" value="KDQ11589.1"/>
    <property type="molecule type" value="Genomic_DNA"/>
</dbReference>
<keyword evidence="3" id="KW-1185">Reference proteome</keyword>
<feature type="transmembrane region" description="Helical" evidence="1">
    <location>
        <begin position="63"/>
        <end position="82"/>
    </location>
</feature>
<reference evidence="3" key="1">
    <citation type="journal article" date="2014" name="Proc. Natl. Acad. Sci. U.S.A.">
        <title>Extensive sampling of basidiomycete genomes demonstrates inadequacy of the white-rot/brown-rot paradigm for wood decay fungi.</title>
        <authorList>
            <person name="Riley R."/>
            <person name="Salamov A.A."/>
            <person name="Brown D.W."/>
            <person name="Nagy L.G."/>
            <person name="Floudas D."/>
            <person name="Held B.W."/>
            <person name="Levasseur A."/>
            <person name="Lombard V."/>
            <person name="Morin E."/>
            <person name="Otillar R."/>
            <person name="Lindquist E.A."/>
            <person name="Sun H."/>
            <person name="LaButti K.M."/>
            <person name="Schmutz J."/>
            <person name="Jabbour D."/>
            <person name="Luo H."/>
            <person name="Baker S.E."/>
            <person name="Pisabarro A.G."/>
            <person name="Walton J.D."/>
            <person name="Blanchette R.A."/>
            <person name="Henrissat B."/>
            <person name="Martin F."/>
            <person name="Cullen D."/>
            <person name="Hibbett D.S."/>
            <person name="Grigoriev I.V."/>
        </authorList>
    </citation>
    <scope>NUCLEOTIDE SEQUENCE [LARGE SCALE GENOMIC DNA]</scope>
    <source>
        <strain evidence="3">FD-172 SS1</strain>
    </source>
</reference>
<feature type="transmembrane region" description="Helical" evidence="1">
    <location>
        <begin position="94"/>
        <end position="113"/>
    </location>
</feature>
<accession>A0A067M7N9</accession>
<dbReference type="OrthoDB" id="3265531at2759"/>
<feature type="transmembrane region" description="Helical" evidence="1">
    <location>
        <begin position="172"/>
        <end position="194"/>
    </location>
</feature>
<gene>
    <name evidence="2" type="ORF">BOTBODRAFT_35254</name>
</gene>
<feature type="transmembrane region" description="Helical" evidence="1">
    <location>
        <begin position="33"/>
        <end position="51"/>
    </location>
</feature>
<dbReference type="HOGENOM" id="CLU_1011910_0_0_1"/>
<feature type="transmembrane region" description="Helical" evidence="1">
    <location>
        <begin position="120"/>
        <end position="138"/>
    </location>
</feature>
<name>A0A067M7N9_BOTB1</name>
<feature type="transmembrane region" description="Helical" evidence="1">
    <location>
        <begin position="144"/>
        <end position="165"/>
    </location>
</feature>
<keyword evidence="1" id="KW-0472">Membrane</keyword>
<sequence length="275" mass="29990">MAAQEFFPLNDTIYPSGPPLAPLTPRETHTRNATIILTFGGPIVAAVISLLSANRWWTYRRLWSFSSVSALWFVTIAVWNMTLYVKGGETDRTALIVAGIYGQVEALISCLLLDLPAPASFALVWLWGMIEFGLVMLLSNIKDAYVATSSLVMTNALVVACLFFYGKQAGYCLAMITRILGILNIFTGMVYNIGVIPYNAINFFTLGFQIALIIGGILNSNVIHLDPEQGPIEEQQILHPLQTTAVPLSAFLGFFVCSLAASIVVSLSLANEAIY</sequence>
<organism evidence="2 3">
    <name type="scientific">Botryobasidium botryosum (strain FD-172 SS1)</name>
    <dbReference type="NCBI Taxonomy" id="930990"/>
    <lineage>
        <taxon>Eukaryota</taxon>
        <taxon>Fungi</taxon>
        <taxon>Dikarya</taxon>
        <taxon>Basidiomycota</taxon>
        <taxon>Agaricomycotina</taxon>
        <taxon>Agaricomycetes</taxon>
        <taxon>Cantharellales</taxon>
        <taxon>Botryobasidiaceae</taxon>
        <taxon>Botryobasidium</taxon>
    </lineage>
</organism>
<evidence type="ECO:0000313" key="3">
    <source>
        <dbReference type="Proteomes" id="UP000027195"/>
    </source>
</evidence>
<evidence type="ECO:0000256" key="1">
    <source>
        <dbReference type="SAM" id="Phobius"/>
    </source>
</evidence>
<keyword evidence="1" id="KW-1133">Transmembrane helix</keyword>
<keyword evidence="1" id="KW-0812">Transmembrane</keyword>
<dbReference type="InParanoid" id="A0A067M7N9"/>
<dbReference type="Proteomes" id="UP000027195">
    <property type="component" value="Unassembled WGS sequence"/>
</dbReference>
<feature type="transmembrane region" description="Helical" evidence="1">
    <location>
        <begin position="244"/>
        <end position="270"/>
    </location>
</feature>
<dbReference type="AlphaFoldDB" id="A0A067M7N9"/>
<protein>
    <submittedName>
        <fullName evidence="2">Uncharacterized protein</fullName>
    </submittedName>
</protein>
<evidence type="ECO:0000313" key="2">
    <source>
        <dbReference type="EMBL" id="KDQ11589.1"/>
    </source>
</evidence>